<dbReference type="AlphaFoldDB" id="A0A858Q7F1"/>
<dbReference type="SUPFAM" id="SSF46785">
    <property type="entry name" value="Winged helix' DNA-binding domain"/>
    <property type="match status" value="1"/>
</dbReference>
<sequence>MEADRVYDYLERISNLIRMDARRSESFKGLQPVQLEALHYLASCNRYSNTPLAVADYLGLTKGTVSQTLAVLESNGLIVKESDARDRRVVHLTLTEAGRRLLKESIPPPVLRAALRTLPEDQRQVLESALANVLQAMQVANQLKTFGACKTCRYHLILEDARRRCALTGEQLFEDDAEMICREHQLPVGD</sequence>
<dbReference type="InterPro" id="IPR000835">
    <property type="entry name" value="HTH_MarR-typ"/>
</dbReference>
<dbReference type="GO" id="GO:0005737">
    <property type="term" value="C:cytoplasm"/>
    <property type="evidence" value="ECO:0007669"/>
    <property type="project" value="UniProtKB-SubCell"/>
</dbReference>
<name>A0A858Q7F1_9GAMM</name>
<dbReference type="GO" id="GO:0003700">
    <property type="term" value="F:DNA-binding transcription factor activity"/>
    <property type="evidence" value="ECO:0007669"/>
    <property type="project" value="InterPro"/>
</dbReference>
<gene>
    <name evidence="6" type="ORF">GNH96_06920</name>
</gene>
<evidence type="ECO:0000256" key="3">
    <source>
        <dbReference type="ARBA" id="ARBA00023125"/>
    </source>
</evidence>
<dbReference type="GO" id="GO:0003677">
    <property type="term" value="F:DNA binding"/>
    <property type="evidence" value="ECO:0007669"/>
    <property type="project" value="UniProtKB-KW"/>
</dbReference>
<protein>
    <submittedName>
        <fullName evidence="6">MarR family transcriptional regulator</fullName>
    </submittedName>
</protein>
<comment type="subcellular location">
    <subcellularLocation>
        <location evidence="1">Cytoplasm</location>
    </subcellularLocation>
</comment>
<feature type="domain" description="HTH marR-type" evidence="5">
    <location>
        <begin position="3"/>
        <end position="135"/>
    </location>
</feature>
<evidence type="ECO:0000313" key="7">
    <source>
        <dbReference type="Proteomes" id="UP000503004"/>
    </source>
</evidence>
<dbReference type="Pfam" id="PF12802">
    <property type="entry name" value="MarR_2"/>
    <property type="match status" value="1"/>
</dbReference>
<dbReference type="PANTHER" id="PTHR33164:SF5">
    <property type="entry name" value="ORGANIC HYDROPEROXIDE RESISTANCE TRANSCRIPTIONAL REGULATOR"/>
    <property type="match status" value="1"/>
</dbReference>
<dbReference type="InterPro" id="IPR039422">
    <property type="entry name" value="MarR/SlyA-like"/>
</dbReference>
<dbReference type="RefSeq" id="WP_169603009.1">
    <property type="nucleotide sequence ID" value="NZ_CP046565.1"/>
</dbReference>
<dbReference type="PRINTS" id="PR00598">
    <property type="entry name" value="HTHMARR"/>
</dbReference>
<evidence type="ECO:0000259" key="5">
    <source>
        <dbReference type="PROSITE" id="PS50995"/>
    </source>
</evidence>
<proteinExistence type="predicted"/>
<dbReference type="Gene3D" id="1.10.10.10">
    <property type="entry name" value="Winged helix-like DNA-binding domain superfamily/Winged helix DNA-binding domain"/>
    <property type="match status" value="1"/>
</dbReference>
<dbReference type="InterPro" id="IPR023187">
    <property type="entry name" value="Tscrpt_reg_MarR-type_CS"/>
</dbReference>
<dbReference type="Proteomes" id="UP000503004">
    <property type="component" value="Chromosome"/>
</dbReference>
<evidence type="ECO:0000256" key="4">
    <source>
        <dbReference type="ARBA" id="ARBA00023163"/>
    </source>
</evidence>
<organism evidence="6 7">
    <name type="scientific">Methylococcus geothermalis</name>
    <dbReference type="NCBI Taxonomy" id="2681310"/>
    <lineage>
        <taxon>Bacteria</taxon>
        <taxon>Pseudomonadati</taxon>
        <taxon>Pseudomonadota</taxon>
        <taxon>Gammaproteobacteria</taxon>
        <taxon>Methylococcales</taxon>
        <taxon>Methylococcaceae</taxon>
        <taxon>Methylococcus</taxon>
    </lineage>
</organism>
<dbReference type="PANTHER" id="PTHR33164">
    <property type="entry name" value="TRANSCRIPTIONAL REGULATOR, MARR FAMILY"/>
    <property type="match status" value="1"/>
</dbReference>
<keyword evidence="3" id="KW-0238">DNA-binding</keyword>
<dbReference type="PROSITE" id="PS50995">
    <property type="entry name" value="HTH_MARR_2"/>
    <property type="match status" value="1"/>
</dbReference>
<dbReference type="KEGG" id="metu:GNH96_06920"/>
<evidence type="ECO:0000313" key="6">
    <source>
        <dbReference type="EMBL" id="QJD29725.1"/>
    </source>
</evidence>
<keyword evidence="2" id="KW-0805">Transcription regulation</keyword>
<dbReference type="GO" id="GO:0006950">
    <property type="term" value="P:response to stress"/>
    <property type="evidence" value="ECO:0007669"/>
    <property type="project" value="TreeGrafter"/>
</dbReference>
<accession>A0A858Q7F1</accession>
<evidence type="ECO:0000256" key="1">
    <source>
        <dbReference type="ARBA" id="ARBA00004496"/>
    </source>
</evidence>
<keyword evidence="7" id="KW-1185">Reference proteome</keyword>
<dbReference type="PROSITE" id="PS01117">
    <property type="entry name" value="HTH_MARR_1"/>
    <property type="match status" value="1"/>
</dbReference>
<dbReference type="SMART" id="SM00347">
    <property type="entry name" value="HTH_MARR"/>
    <property type="match status" value="1"/>
</dbReference>
<evidence type="ECO:0000256" key="2">
    <source>
        <dbReference type="ARBA" id="ARBA00023015"/>
    </source>
</evidence>
<reference evidence="7" key="1">
    <citation type="submission" date="2019-12" db="EMBL/GenBank/DDBJ databases">
        <authorList>
            <person name="Awala S.I."/>
            <person name="Rhee S.K."/>
        </authorList>
    </citation>
    <scope>NUCLEOTIDE SEQUENCE [LARGE SCALE GENOMIC DNA]</scope>
    <source>
        <strain evidence="7">IM1</strain>
    </source>
</reference>
<dbReference type="EMBL" id="CP046565">
    <property type="protein sequence ID" value="QJD29725.1"/>
    <property type="molecule type" value="Genomic_DNA"/>
</dbReference>
<dbReference type="InterPro" id="IPR036388">
    <property type="entry name" value="WH-like_DNA-bd_sf"/>
</dbReference>
<keyword evidence="4" id="KW-0804">Transcription</keyword>
<dbReference type="InterPro" id="IPR036390">
    <property type="entry name" value="WH_DNA-bd_sf"/>
</dbReference>